<dbReference type="STRING" id="1386089.N865_10820"/>
<organism evidence="6 7">
    <name type="scientific">Intrasporangium oryzae NRRL B-24470</name>
    <dbReference type="NCBI Taxonomy" id="1386089"/>
    <lineage>
        <taxon>Bacteria</taxon>
        <taxon>Bacillati</taxon>
        <taxon>Actinomycetota</taxon>
        <taxon>Actinomycetes</taxon>
        <taxon>Micrococcales</taxon>
        <taxon>Intrasporangiaceae</taxon>
        <taxon>Intrasporangium</taxon>
    </lineage>
</organism>
<dbReference type="Proteomes" id="UP000019489">
    <property type="component" value="Unassembled WGS sequence"/>
</dbReference>
<feature type="chain" id="PRO_5004924181" evidence="5">
    <location>
        <begin position="28"/>
        <end position="454"/>
    </location>
</feature>
<dbReference type="InterPro" id="IPR006059">
    <property type="entry name" value="SBP"/>
</dbReference>
<dbReference type="EMBL" id="AWSA01000024">
    <property type="protein sequence ID" value="EWT01302.1"/>
    <property type="molecule type" value="Genomic_DNA"/>
</dbReference>
<keyword evidence="3" id="KW-0813">Transport</keyword>
<dbReference type="OrthoDB" id="358201at2"/>
<gene>
    <name evidence="6" type="ORF">N865_10820</name>
</gene>
<feature type="signal peptide" evidence="5">
    <location>
        <begin position="1"/>
        <end position="27"/>
    </location>
</feature>
<comment type="caution">
    <text evidence="6">The sequence shown here is derived from an EMBL/GenBank/DDBJ whole genome shotgun (WGS) entry which is preliminary data.</text>
</comment>
<protein>
    <submittedName>
        <fullName evidence="6">Sugar ABC transporter substrate-binding protein</fullName>
    </submittedName>
</protein>
<dbReference type="PROSITE" id="PS51318">
    <property type="entry name" value="TAT"/>
    <property type="match status" value="1"/>
</dbReference>
<evidence type="ECO:0000256" key="4">
    <source>
        <dbReference type="ARBA" id="ARBA00022729"/>
    </source>
</evidence>
<keyword evidence="7" id="KW-1185">Reference proteome</keyword>
<dbReference type="SUPFAM" id="SSF53850">
    <property type="entry name" value="Periplasmic binding protein-like II"/>
    <property type="match status" value="1"/>
</dbReference>
<dbReference type="eggNOG" id="COG1653">
    <property type="taxonomic scope" value="Bacteria"/>
</dbReference>
<dbReference type="AlphaFoldDB" id="W9G7P5"/>
<reference evidence="6 7" key="1">
    <citation type="submission" date="2013-08" db="EMBL/GenBank/DDBJ databases">
        <title>Intrasporangium oryzae NRRL B-24470.</title>
        <authorList>
            <person name="Liu H."/>
            <person name="Wang G."/>
        </authorList>
    </citation>
    <scope>NUCLEOTIDE SEQUENCE [LARGE SCALE GENOMIC DNA]</scope>
    <source>
        <strain evidence="6 7">NRRL B-24470</strain>
    </source>
</reference>
<dbReference type="GO" id="GO:0030313">
    <property type="term" value="C:cell envelope"/>
    <property type="evidence" value="ECO:0007669"/>
    <property type="project" value="UniProtKB-SubCell"/>
</dbReference>
<evidence type="ECO:0000256" key="3">
    <source>
        <dbReference type="ARBA" id="ARBA00022448"/>
    </source>
</evidence>
<sequence>MQFAESSSRLTRRAVLGAIGALSVAGAAACSAPGPAASSGGAAVSTPTAVSTSIGTKPVTLKLYDGQGLKAVDDALIAAFTKKYPNVTVTPTYDPDNVTTQNQPRQLASATPPDLIRVISVTAGTKNNLLTNLDAYATAYGWDQLPASQLAQFRAKSGVAGSGSLFAKASGFTMTGLYYNKKLAQQVGMTAPPASVTDLTALLSKAKAAGLTGMVVANKEGGGVFPYQLLLNTSMGPEKVSQWVFNAPGATIATGESVAAAKQVDEWSKAGYFPPAVNALDATAADALFASKKGLFFPWGNWDAANLDKTMPEQVGFIPMPPMTAGGKVAAMSDAATAFGIPSKSPNKDAAAAFLNFLSSDEARQIAVDNGFMPSGLSTQAAPTIKAGSVLNDVTKAFSTVSADAGQVPFVQNATAGISNQAWNPESQLLLAGKSTPEQFVANVQAKYEDELKR</sequence>
<dbReference type="InterPro" id="IPR050490">
    <property type="entry name" value="Bact_solute-bd_prot1"/>
</dbReference>
<evidence type="ECO:0000256" key="2">
    <source>
        <dbReference type="ARBA" id="ARBA00008520"/>
    </source>
</evidence>
<dbReference type="Pfam" id="PF01547">
    <property type="entry name" value="SBP_bac_1"/>
    <property type="match status" value="1"/>
</dbReference>
<dbReference type="PANTHER" id="PTHR43649">
    <property type="entry name" value="ARABINOSE-BINDING PROTEIN-RELATED"/>
    <property type="match status" value="1"/>
</dbReference>
<dbReference type="RefSeq" id="WP_034806180.1">
    <property type="nucleotide sequence ID" value="NZ_AWSA01000024.1"/>
</dbReference>
<dbReference type="InterPro" id="IPR006311">
    <property type="entry name" value="TAT_signal"/>
</dbReference>
<name>W9G7P5_9MICO</name>
<evidence type="ECO:0000313" key="6">
    <source>
        <dbReference type="EMBL" id="EWT01302.1"/>
    </source>
</evidence>
<comment type="subcellular location">
    <subcellularLocation>
        <location evidence="1">Cell envelope</location>
    </subcellularLocation>
</comment>
<evidence type="ECO:0000313" key="7">
    <source>
        <dbReference type="Proteomes" id="UP000019489"/>
    </source>
</evidence>
<accession>W9G7P5</accession>
<comment type="similarity">
    <text evidence="2">Belongs to the bacterial solute-binding protein 1 family.</text>
</comment>
<evidence type="ECO:0000256" key="1">
    <source>
        <dbReference type="ARBA" id="ARBA00004196"/>
    </source>
</evidence>
<dbReference type="Gene3D" id="3.40.190.10">
    <property type="entry name" value="Periplasmic binding protein-like II"/>
    <property type="match status" value="2"/>
</dbReference>
<keyword evidence="4 5" id="KW-0732">Signal</keyword>
<evidence type="ECO:0000256" key="5">
    <source>
        <dbReference type="SAM" id="SignalP"/>
    </source>
</evidence>
<proteinExistence type="inferred from homology"/>
<dbReference type="PANTHER" id="PTHR43649:SF31">
    <property type="entry name" value="SN-GLYCEROL-3-PHOSPHATE-BINDING PERIPLASMIC PROTEIN UGPB"/>
    <property type="match status" value="1"/>
</dbReference>